<evidence type="ECO:0000313" key="1">
    <source>
        <dbReference type="EMBL" id="KAJ9083774.1"/>
    </source>
</evidence>
<reference evidence="1" key="1">
    <citation type="submission" date="2022-04" db="EMBL/GenBank/DDBJ databases">
        <title>Genome of the entomopathogenic fungus Entomophthora muscae.</title>
        <authorList>
            <person name="Elya C."/>
            <person name="Lovett B.R."/>
            <person name="Lee E."/>
            <person name="Macias A.M."/>
            <person name="Hajek A.E."/>
            <person name="De Bivort B.L."/>
            <person name="Kasson M.T."/>
            <person name="De Fine Licht H.H."/>
            <person name="Stajich J.E."/>
        </authorList>
    </citation>
    <scope>NUCLEOTIDE SEQUENCE</scope>
    <source>
        <strain evidence="1">Berkeley</strain>
    </source>
</reference>
<proteinExistence type="predicted"/>
<dbReference type="EMBL" id="QTSX02000934">
    <property type="protein sequence ID" value="KAJ9083774.1"/>
    <property type="molecule type" value="Genomic_DNA"/>
</dbReference>
<accession>A0ACC2UAE1</accession>
<protein>
    <submittedName>
        <fullName evidence="1">Uncharacterized protein</fullName>
    </submittedName>
</protein>
<keyword evidence="2" id="KW-1185">Reference proteome</keyword>
<comment type="caution">
    <text evidence="1">The sequence shown here is derived from an EMBL/GenBank/DDBJ whole genome shotgun (WGS) entry which is preliminary data.</text>
</comment>
<evidence type="ECO:0000313" key="2">
    <source>
        <dbReference type="Proteomes" id="UP001165960"/>
    </source>
</evidence>
<gene>
    <name evidence="1" type="ORF">DSO57_1031334</name>
</gene>
<name>A0ACC2UAE1_9FUNG</name>
<dbReference type="Proteomes" id="UP001165960">
    <property type="component" value="Unassembled WGS sequence"/>
</dbReference>
<sequence length="123" mass="13755">MNDDYLAYVQEENAGLRAEVERLKLRLQLLTPDPQHGNKLGYRIDVPKPRPPAPTSHTNSFSSPSTANAQPDSQTGIFNDHRDDIANGVSTSQSNSSNPHAPFISNPEIRRYGRQLILPQHRD</sequence>
<organism evidence="1 2">
    <name type="scientific">Entomophthora muscae</name>
    <dbReference type="NCBI Taxonomy" id="34485"/>
    <lineage>
        <taxon>Eukaryota</taxon>
        <taxon>Fungi</taxon>
        <taxon>Fungi incertae sedis</taxon>
        <taxon>Zoopagomycota</taxon>
        <taxon>Entomophthoromycotina</taxon>
        <taxon>Entomophthoromycetes</taxon>
        <taxon>Entomophthorales</taxon>
        <taxon>Entomophthoraceae</taxon>
        <taxon>Entomophthora</taxon>
    </lineage>
</organism>